<keyword evidence="2" id="KW-0472">Membrane</keyword>
<sequence>MEVFMRDIFYVEALEKMASSKKEKSRRFLISLMVIFPILFALAYVVSGYGDNEKVLFNGVVLILFAFTVLLLYWYLQIKPGDSYEDYYDPNKDLVDLKFQLDNLSDISKAIQLFKSPGQSSSNANKSPKFTAEYISSRSDFLRKEDRLISNASDLSDVEKLALFEITIKRYQENLSTEKNNIEEKLQSKSDEHVVDDLALNKMTLLIKVMTSRLNEAISQLSKRGDIYIVIGSGLTIIAGYILYTSMVDYLSLNVAGEEASILDLSMYDLILMGVKISVVLFVEVFAFYYLRLYREIVKDVKYYQNEITNIEVRLLALYAIDNFEHSEALSGLVGELSKVERNFLIDKKHTTIDLEKSKHDSSMIGAAIGQVTKLINTVKK</sequence>
<protein>
    <submittedName>
        <fullName evidence="3">Uncharacterized protein</fullName>
    </submittedName>
</protein>
<dbReference type="AlphaFoldDB" id="A0AAP4U0V9"/>
<comment type="caution">
    <text evidence="3">The sequence shown here is derived from an EMBL/GenBank/DDBJ whole genome shotgun (WGS) entry which is preliminary data.</text>
</comment>
<keyword evidence="2" id="KW-1133">Transmembrane helix</keyword>
<dbReference type="Proteomes" id="UP001170481">
    <property type="component" value="Unassembled WGS sequence"/>
</dbReference>
<gene>
    <name evidence="3" type="ORF">Q4535_12845</name>
</gene>
<evidence type="ECO:0000313" key="3">
    <source>
        <dbReference type="EMBL" id="MDO6673002.1"/>
    </source>
</evidence>
<proteinExistence type="predicted"/>
<feature type="transmembrane region" description="Helical" evidence="2">
    <location>
        <begin position="28"/>
        <end position="49"/>
    </location>
</feature>
<evidence type="ECO:0000256" key="1">
    <source>
        <dbReference type="SAM" id="Coils"/>
    </source>
</evidence>
<keyword evidence="2" id="KW-0812">Transmembrane</keyword>
<reference evidence="3" key="1">
    <citation type="submission" date="2023-07" db="EMBL/GenBank/DDBJ databases">
        <title>Genome content predicts the carbon catabolic preferences of heterotrophic bacteria.</title>
        <authorList>
            <person name="Gralka M."/>
        </authorList>
    </citation>
    <scope>NUCLEOTIDE SEQUENCE</scope>
    <source>
        <strain evidence="3">C2R13</strain>
    </source>
</reference>
<name>A0AAP4U0V9_9GAMM</name>
<accession>A0AAP4U0V9</accession>
<feature type="transmembrane region" description="Helical" evidence="2">
    <location>
        <begin position="55"/>
        <end position="76"/>
    </location>
</feature>
<dbReference type="RefSeq" id="WP_303594643.1">
    <property type="nucleotide sequence ID" value="NZ_JAUORK010000018.1"/>
</dbReference>
<evidence type="ECO:0000313" key="4">
    <source>
        <dbReference type="Proteomes" id="UP001170481"/>
    </source>
</evidence>
<feature type="transmembrane region" description="Helical" evidence="2">
    <location>
        <begin position="227"/>
        <end position="247"/>
    </location>
</feature>
<keyword evidence="1" id="KW-0175">Coiled coil</keyword>
<organism evidence="3 4">
    <name type="scientific">Cobetia amphilecti</name>
    <dbReference type="NCBI Taxonomy" id="1055104"/>
    <lineage>
        <taxon>Bacteria</taxon>
        <taxon>Pseudomonadati</taxon>
        <taxon>Pseudomonadota</taxon>
        <taxon>Gammaproteobacteria</taxon>
        <taxon>Oceanospirillales</taxon>
        <taxon>Halomonadaceae</taxon>
        <taxon>Cobetia</taxon>
    </lineage>
</organism>
<dbReference type="EMBL" id="JAUORK010000018">
    <property type="protein sequence ID" value="MDO6673002.1"/>
    <property type="molecule type" value="Genomic_DNA"/>
</dbReference>
<feature type="coiled-coil region" evidence="1">
    <location>
        <begin position="161"/>
        <end position="192"/>
    </location>
</feature>
<evidence type="ECO:0000256" key="2">
    <source>
        <dbReference type="SAM" id="Phobius"/>
    </source>
</evidence>
<feature type="transmembrane region" description="Helical" evidence="2">
    <location>
        <begin position="267"/>
        <end position="291"/>
    </location>
</feature>